<feature type="compositionally biased region" description="Polar residues" evidence="2">
    <location>
        <begin position="690"/>
        <end position="701"/>
    </location>
</feature>
<dbReference type="Proteomes" id="UP000019377">
    <property type="component" value="Unassembled WGS sequence"/>
</dbReference>
<dbReference type="InterPro" id="IPR011990">
    <property type="entry name" value="TPR-like_helical_dom_sf"/>
</dbReference>
<dbReference type="PANTHER" id="PTHR47938:SF35">
    <property type="entry name" value="PENTATRICOPEPTIDE REPEAT-CONTAINING PROTEIN 4, MITOCHONDRIAL-RELATED"/>
    <property type="match status" value="1"/>
</dbReference>
<dbReference type="GO" id="GO:0140053">
    <property type="term" value="P:mitochondrial gene expression"/>
    <property type="evidence" value="ECO:0007669"/>
    <property type="project" value="TreeGrafter"/>
</dbReference>
<dbReference type="EMBL" id="KI545873">
    <property type="protein sequence ID" value="EST06637.1"/>
    <property type="molecule type" value="Genomic_DNA"/>
</dbReference>
<dbReference type="PROSITE" id="PS51375">
    <property type="entry name" value="PPR"/>
    <property type="match status" value="2"/>
</dbReference>
<dbReference type="HOGENOM" id="CLU_013899_0_0_1"/>
<dbReference type="OMA" id="TSIWHTL"/>
<keyword evidence="4" id="KW-1185">Reference proteome</keyword>
<proteinExistence type="predicted"/>
<accession>V5GL05</accession>
<dbReference type="GO" id="GO:0005739">
    <property type="term" value="C:mitochondrion"/>
    <property type="evidence" value="ECO:0007669"/>
    <property type="project" value="TreeGrafter"/>
</dbReference>
<evidence type="ECO:0000313" key="3">
    <source>
        <dbReference type="EMBL" id="EST06637.1"/>
    </source>
</evidence>
<protein>
    <recommendedName>
        <fullName evidence="5">Pentatricopeptide repeat-containing protein</fullName>
    </recommendedName>
</protein>
<reference evidence="4" key="1">
    <citation type="journal article" date="2013" name="Genome Announc.">
        <title>Draft genome sequence of Pseudozyma brasiliensis sp. nov. strain GHG001, a high producer of endo-1,4-xylanase isolated from an insect pest of sugarcane.</title>
        <authorList>
            <person name="Oliveira J.V.D.C."/>
            <person name="dos Santos R.A.C."/>
            <person name="Borges T.A."/>
            <person name="Riano-Pachon D.M."/>
            <person name="Goldman G.H."/>
        </authorList>
    </citation>
    <scope>NUCLEOTIDE SEQUENCE [LARGE SCALE GENOMIC DNA]</scope>
    <source>
        <strain evidence="4">GHG001</strain>
    </source>
</reference>
<dbReference type="InterPro" id="IPR002885">
    <property type="entry name" value="PPR_rpt"/>
</dbReference>
<dbReference type="Gene3D" id="1.25.40.10">
    <property type="entry name" value="Tetratricopeptide repeat domain"/>
    <property type="match status" value="3"/>
</dbReference>
<dbReference type="eggNOG" id="ENOG502SC0E">
    <property type="taxonomic scope" value="Eukaryota"/>
</dbReference>
<evidence type="ECO:0000256" key="1">
    <source>
        <dbReference type="PROSITE-ProRule" id="PRU00708"/>
    </source>
</evidence>
<dbReference type="AlphaFoldDB" id="V5GL05"/>
<name>V5GL05_KALBG</name>
<feature type="region of interest" description="Disordered" evidence="2">
    <location>
        <begin position="677"/>
        <end position="701"/>
    </location>
</feature>
<dbReference type="OrthoDB" id="185373at2759"/>
<dbReference type="Pfam" id="PF01535">
    <property type="entry name" value="PPR"/>
    <property type="match status" value="2"/>
</dbReference>
<dbReference type="NCBIfam" id="TIGR00756">
    <property type="entry name" value="PPR"/>
    <property type="match status" value="1"/>
</dbReference>
<dbReference type="STRING" id="1365824.V5GL05"/>
<dbReference type="GeneID" id="27420766"/>
<evidence type="ECO:0000256" key="2">
    <source>
        <dbReference type="SAM" id="MobiDB-lite"/>
    </source>
</evidence>
<evidence type="ECO:0008006" key="5">
    <source>
        <dbReference type="Google" id="ProtNLM"/>
    </source>
</evidence>
<dbReference type="GO" id="GO:0003729">
    <property type="term" value="F:mRNA binding"/>
    <property type="evidence" value="ECO:0007669"/>
    <property type="project" value="TreeGrafter"/>
</dbReference>
<organism evidence="3 4">
    <name type="scientific">Kalmanozyma brasiliensis (strain GHG001)</name>
    <name type="common">Yeast</name>
    <name type="synonym">Pseudozyma brasiliensis</name>
    <dbReference type="NCBI Taxonomy" id="1365824"/>
    <lineage>
        <taxon>Eukaryota</taxon>
        <taxon>Fungi</taxon>
        <taxon>Dikarya</taxon>
        <taxon>Basidiomycota</taxon>
        <taxon>Ustilaginomycotina</taxon>
        <taxon>Ustilaginomycetes</taxon>
        <taxon>Ustilaginales</taxon>
        <taxon>Ustilaginaceae</taxon>
        <taxon>Kalmanozyma</taxon>
    </lineage>
</organism>
<sequence>MFQDMSQLFGFRVGPTDLHRQLQTYCLAKSPLYDPVQGFERLRAGHPEWQTTSVDWSMIISYLARREQYDRAVTVWNDMLEYGVRPETSLRSTMVQVYLAAEKPAEAIVQVQELAREEPKLGIDTLTTTVEGLCRLAENRKLDNNLTNELDTLSSHLRKALDSSRQAGTDSSAWQALLHCEAIVNGPAHALQTAKKACKPGLLGSSAVCMLLRLHVDELNDLQSSDEALELLDRVQTAADPKRTIKVDDNAYSTLMLGLLNKSEAQGDTHLLSSDDGNGGTLEQLRAPPSPNQIHEAQNLYNHVRALGVAATPLLVKPLLTAYCDAFLPSLPSAMKLVRDMLDHRSSSTSVSRRSKDARASTIEMTTMQPVLDACIKLKDLSSARDLLSRLYDAKIPIHAKDKAHLIRRLITIATSWPEAFTIYRSLMRFPSPTGARGLDFHGYHSVLSTFTTLSFPSYPAAPPEDLLSILVDMRSTTTPPTCSTYTLLLDYYAKLAIPSYLGVHLTHEHLKRDTSLEPDLPLINALMNAYNWVGEPAMVVAIWDNLLATRQGVDGVTLSVVFDTAGRHGLLSLARRAVRDGKGVMSKGAWDSWLECLARCGRLEEAVEVAFGEMRRTLLREAMEKGTLPDQDGGLTVNELLMRSSQAAVRDRQGQVVGPDAKTLSTLLKFAARERDRRKRQAGMPLLTGPTTAASTARSKGTSIWHTLRARIREDFSWLYPQVKHIGEDTPV</sequence>
<dbReference type="PANTHER" id="PTHR47938">
    <property type="entry name" value="RESPIRATORY COMPLEX I CHAPERONE (CIA84), PUTATIVE (AFU_ORTHOLOGUE AFUA_2G06020)-RELATED"/>
    <property type="match status" value="1"/>
</dbReference>
<feature type="repeat" description="PPR" evidence="1">
    <location>
        <begin position="587"/>
        <end position="622"/>
    </location>
</feature>
<feature type="repeat" description="PPR" evidence="1">
    <location>
        <begin position="52"/>
        <end position="86"/>
    </location>
</feature>
<evidence type="ECO:0000313" key="4">
    <source>
        <dbReference type="Proteomes" id="UP000019377"/>
    </source>
</evidence>
<gene>
    <name evidence="3" type="ORF">PSEUBRA_SCAF3g04151</name>
</gene>